<dbReference type="RefSeq" id="WP_147375207.1">
    <property type="nucleotide sequence ID" value="NZ_QUAL01000051.1"/>
</dbReference>
<reference evidence="2 3" key="1">
    <citation type="submission" date="2018-09" db="EMBL/GenBank/DDBJ databases">
        <title>Isolation, diversity and antifungal activity of actinobacteria from wheat.</title>
        <authorList>
            <person name="Han C."/>
        </authorList>
    </citation>
    <scope>NUCLEOTIDE SEQUENCE [LARGE SCALE GENOMIC DNA]</scope>
    <source>
        <strain evidence="2 3">NEAU-YY265</strain>
    </source>
</reference>
<accession>A0A418KVB2</accession>
<dbReference type="EMBL" id="QUAL01000051">
    <property type="protein sequence ID" value="RIQ32114.1"/>
    <property type="molecule type" value="Genomic_DNA"/>
</dbReference>
<name>A0A418KVB2_9ACTN</name>
<protein>
    <submittedName>
        <fullName evidence="2">Uncharacterized protein</fullName>
    </submittedName>
</protein>
<proteinExistence type="predicted"/>
<keyword evidence="3" id="KW-1185">Reference proteome</keyword>
<dbReference type="Proteomes" id="UP000284057">
    <property type="component" value="Unassembled WGS sequence"/>
</dbReference>
<evidence type="ECO:0000256" key="1">
    <source>
        <dbReference type="SAM" id="MobiDB-lite"/>
    </source>
</evidence>
<dbReference type="AlphaFoldDB" id="A0A418KVB2"/>
<gene>
    <name evidence="2" type="ORF">DY240_06070</name>
</gene>
<evidence type="ECO:0000313" key="3">
    <source>
        <dbReference type="Proteomes" id="UP000284057"/>
    </source>
</evidence>
<feature type="non-terminal residue" evidence="2">
    <location>
        <position position="1"/>
    </location>
</feature>
<evidence type="ECO:0000313" key="2">
    <source>
        <dbReference type="EMBL" id="RIQ32114.1"/>
    </source>
</evidence>
<comment type="caution">
    <text evidence="2">The sequence shown here is derived from an EMBL/GenBank/DDBJ whole genome shotgun (WGS) entry which is preliminary data.</text>
</comment>
<feature type="region of interest" description="Disordered" evidence="1">
    <location>
        <begin position="1"/>
        <end position="60"/>
    </location>
</feature>
<organism evidence="2 3">
    <name type="scientific">Jiangella rhizosphaerae</name>
    <dbReference type="NCBI Taxonomy" id="2293569"/>
    <lineage>
        <taxon>Bacteria</taxon>
        <taxon>Bacillati</taxon>
        <taxon>Actinomycetota</taxon>
        <taxon>Actinomycetes</taxon>
        <taxon>Jiangellales</taxon>
        <taxon>Jiangellaceae</taxon>
        <taxon>Jiangella</taxon>
    </lineage>
</organism>
<sequence>AAASGVPIELPAAVGRRDGSGVGVAQPIAAVGGPLGGGDSADAAPDEPVVEGEQGTLELE</sequence>